<comment type="function">
    <text evidence="1">Plays a role in the control of cell shape and motility in the trabecular meshwork.</text>
</comment>
<evidence type="ECO:0000256" key="6">
    <source>
        <dbReference type="ARBA" id="ARBA00022737"/>
    </source>
</evidence>
<dbReference type="FunFam" id="2.170.130.20:FF:000001">
    <property type="entry name" value="Cysteine-rich secretory protein LCCL domain-containing 1"/>
    <property type="match status" value="1"/>
</dbReference>
<name>A0AAD7RW29_9TELE</name>
<dbReference type="Pfam" id="PF03815">
    <property type="entry name" value="LCCL"/>
    <property type="match status" value="1"/>
</dbReference>
<evidence type="ECO:0000256" key="1">
    <source>
        <dbReference type="ARBA" id="ARBA00003388"/>
    </source>
</evidence>
<dbReference type="PANTHER" id="PTHR24020">
    <property type="entry name" value="COLLAGEN ALPHA"/>
    <property type="match status" value="1"/>
</dbReference>
<accession>A0AAD7RW29</accession>
<feature type="region of interest" description="Disordered" evidence="9">
    <location>
        <begin position="125"/>
        <end position="152"/>
    </location>
</feature>
<evidence type="ECO:0000256" key="3">
    <source>
        <dbReference type="ARBA" id="ARBA00013828"/>
    </source>
</evidence>
<dbReference type="PANTHER" id="PTHR24020:SF36">
    <property type="entry name" value="COCHLIN"/>
    <property type="match status" value="1"/>
</dbReference>
<dbReference type="InterPro" id="IPR050525">
    <property type="entry name" value="ECM_Assembly_Org"/>
</dbReference>
<dbReference type="PROSITE" id="PS50234">
    <property type="entry name" value="VWFA"/>
    <property type="match status" value="2"/>
</dbReference>
<keyword evidence="4" id="KW-0964">Secreted</keyword>
<dbReference type="Gene3D" id="2.170.130.20">
    <property type="entry name" value="LCCL-like domain"/>
    <property type="match status" value="1"/>
</dbReference>
<dbReference type="PRINTS" id="PR00453">
    <property type="entry name" value="VWFADOMAIN"/>
</dbReference>
<dbReference type="Proteomes" id="UP001221898">
    <property type="component" value="Unassembled WGS sequence"/>
</dbReference>
<feature type="compositionally biased region" description="Polar residues" evidence="9">
    <location>
        <begin position="125"/>
        <end position="138"/>
    </location>
</feature>
<feature type="chain" id="PRO_5042033297" description="Cochlin" evidence="10">
    <location>
        <begin position="23"/>
        <end position="565"/>
    </location>
</feature>
<evidence type="ECO:0000313" key="14">
    <source>
        <dbReference type="Proteomes" id="UP001221898"/>
    </source>
</evidence>
<dbReference type="PROSITE" id="PS50820">
    <property type="entry name" value="LCCL"/>
    <property type="match status" value="1"/>
</dbReference>
<dbReference type="FunFam" id="3.40.50.410:FF:000009">
    <property type="entry name" value="Putative vitrin"/>
    <property type="match status" value="1"/>
</dbReference>
<proteinExistence type="predicted"/>
<dbReference type="InterPro" id="IPR036465">
    <property type="entry name" value="vWFA_dom_sf"/>
</dbReference>
<dbReference type="SUPFAM" id="SSF53300">
    <property type="entry name" value="vWA-like"/>
    <property type="match status" value="2"/>
</dbReference>
<dbReference type="Gene3D" id="3.40.50.410">
    <property type="entry name" value="von Willebrand factor, type A domain"/>
    <property type="match status" value="2"/>
</dbReference>
<dbReference type="GO" id="GO:0005576">
    <property type="term" value="C:extracellular region"/>
    <property type="evidence" value="ECO:0007669"/>
    <property type="project" value="UniProtKB-SubCell"/>
</dbReference>
<dbReference type="InterPro" id="IPR002035">
    <property type="entry name" value="VWF_A"/>
</dbReference>
<evidence type="ECO:0000256" key="8">
    <source>
        <dbReference type="ARBA" id="ARBA00023180"/>
    </source>
</evidence>
<evidence type="ECO:0000256" key="2">
    <source>
        <dbReference type="ARBA" id="ARBA00004613"/>
    </source>
</evidence>
<gene>
    <name evidence="13" type="ORF">AAFF_G00090480</name>
</gene>
<evidence type="ECO:0000313" key="13">
    <source>
        <dbReference type="EMBL" id="KAJ8391418.1"/>
    </source>
</evidence>
<reference evidence="13" key="1">
    <citation type="journal article" date="2023" name="Science">
        <title>Genome structures resolve the early diversification of teleost fishes.</title>
        <authorList>
            <person name="Parey E."/>
            <person name="Louis A."/>
            <person name="Montfort J."/>
            <person name="Bouchez O."/>
            <person name="Roques C."/>
            <person name="Iampietro C."/>
            <person name="Lluch J."/>
            <person name="Castinel A."/>
            <person name="Donnadieu C."/>
            <person name="Desvignes T."/>
            <person name="Floi Bucao C."/>
            <person name="Jouanno E."/>
            <person name="Wen M."/>
            <person name="Mejri S."/>
            <person name="Dirks R."/>
            <person name="Jansen H."/>
            <person name="Henkel C."/>
            <person name="Chen W.J."/>
            <person name="Zahm M."/>
            <person name="Cabau C."/>
            <person name="Klopp C."/>
            <person name="Thompson A.W."/>
            <person name="Robinson-Rechavi M."/>
            <person name="Braasch I."/>
            <person name="Lecointre G."/>
            <person name="Bobe J."/>
            <person name="Postlethwait J.H."/>
            <person name="Berthelot C."/>
            <person name="Roest Crollius H."/>
            <person name="Guiguen Y."/>
        </authorList>
    </citation>
    <scope>NUCLEOTIDE SEQUENCE</scope>
    <source>
        <strain evidence="13">NC1722</strain>
    </source>
</reference>
<dbReference type="EMBL" id="JAINUG010000158">
    <property type="protein sequence ID" value="KAJ8391418.1"/>
    <property type="molecule type" value="Genomic_DNA"/>
</dbReference>
<dbReference type="SMART" id="SM00603">
    <property type="entry name" value="LCCL"/>
    <property type="match status" value="1"/>
</dbReference>
<organism evidence="13 14">
    <name type="scientific">Aldrovandia affinis</name>
    <dbReference type="NCBI Taxonomy" id="143900"/>
    <lineage>
        <taxon>Eukaryota</taxon>
        <taxon>Metazoa</taxon>
        <taxon>Chordata</taxon>
        <taxon>Craniata</taxon>
        <taxon>Vertebrata</taxon>
        <taxon>Euteleostomi</taxon>
        <taxon>Actinopterygii</taxon>
        <taxon>Neopterygii</taxon>
        <taxon>Teleostei</taxon>
        <taxon>Notacanthiformes</taxon>
        <taxon>Halosauridae</taxon>
        <taxon>Aldrovandia</taxon>
    </lineage>
</organism>
<comment type="caution">
    <text evidence="13">The sequence shown here is derived from an EMBL/GenBank/DDBJ whole genome shotgun (WGS) entry which is preliminary data.</text>
</comment>
<sequence>MSVILDVLRVLGILFLTCRAFGAEVPTPITCTTRGADLTDVRVVVSCPSNCVIQQLSLFGSGVYASVSSVCGAAIHRGVITESGGTLKVHRLPGRENYISSIAHGVRSQTLSKWTASFTVSRSLSQPMEVSGQPSTTALPGPGPGPGPGKIKTKTTGLMLKKILKKNPKKNFHNGSKDCQVDIALLLDSSYNIGQRRFNLQKNFVSKLAMMLRIGPEGPHVGVVQISENPKTEFYLKNFTQPKNVISAIKEMAFKGGNTNTGKALGLTVDSFFSAEHGVRRGFPRAAVVFVDGWPSDDLEEVATRARESGINVFLVSVAKPALEELGMVQDRNFVQKAVCRDNGFFSLSMPSWFGTNKYIKPLAQKICSADQMVCSRTCYNSVNLGFLIDGSSSIGDGNFRLVLEFLASIASAFEISDVGARMGTVQFTYDQRLEMDFNDHMEKEAALEALRGIRYMSGGTATGDAITYTVSNLFRPRTSGKNFLVVITDGQSYDDVRGPAMAAHAEGITVFSVGVAWAPLDDLRAMASEPKQGHTFFTREFSGLGQFQETIVRGICRDFTEAQY</sequence>
<keyword evidence="7" id="KW-1015">Disulfide bond</keyword>
<feature type="domain" description="VWFA" evidence="11">
    <location>
        <begin position="384"/>
        <end position="552"/>
    </location>
</feature>
<evidence type="ECO:0000256" key="9">
    <source>
        <dbReference type="SAM" id="MobiDB-lite"/>
    </source>
</evidence>
<evidence type="ECO:0000256" key="10">
    <source>
        <dbReference type="SAM" id="SignalP"/>
    </source>
</evidence>
<protein>
    <recommendedName>
        <fullName evidence="3">Cochlin</fullName>
    </recommendedName>
</protein>
<evidence type="ECO:0000259" key="12">
    <source>
        <dbReference type="PROSITE" id="PS50820"/>
    </source>
</evidence>
<comment type="subcellular location">
    <subcellularLocation>
        <location evidence="2">Secreted</location>
    </subcellularLocation>
</comment>
<keyword evidence="6" id="KW-0677">Repeat</keyword>
<dbReference type="AlphaFoldDB" id="A0AAD7RW29"/>
<dbReference type="InterPro" id="IPR036609">
    <property type="entry name" value="LCCL_sf"/>
</dbReference>
<dbReference type="CDD" id="cd01472">
    <property type="entry name" value="vWA_collagen"/>
    <property type="match status" value="1"/>
</dbReference>
<dbReference type="InterPro" id="IPR004043">
    <property type="entry name" value="LCCL"/>
</dbReference>
<keyword evidence="8" id="KW-0325">Glycoprotein</keyword>
<evidence type="ECO:0000256" key="5">
    <source>
        <dbReference type="ARBA" id="ARBA00022729"/>
    </source>
</evidence>
<dbReference type="SMART" id="SM00327">
    <property type="entry name" value="VWA"/>
    <property type="match status" value="2"/>
</dbReference>
<evidence type="ECO:0000259" key="11">
    <source>
        <dbReference type="PROSITE" id="PS50234"/>
    </source>
</evidence>
<keyword evidence="5 10" id="KW-0732">Signal</keyword>
<dbReference type="Pfam" id="PF00092">
    <property type="entry name" value="VWA"/>
    <property type="match status" value="2"/>
</dbReference>
<keyword evidence="14" id="KW-1185">Reference proteome</keyword>
<feature type="signal peptide" evidence="10">
    <location>
        <begin position="1"/>
        <end position="22"/>
    </location>
</feature>
<evidence type="ECO:0000256" key="4">
    <source>
        <dbReference type="ARBA" id="ARBA00022525"/>
    </source>
</evidence>
<feature type="domain" description="VWFA" evidence="11">
    <location>
        <begin position="182"/>
        <end position="367"/>
    </location>
</feature>
<feature type="domain" description="LCCL" evidence="12">
    <location>
        <begin position="25"/>
        <end position="118"/>
    </location>
</feature>
<dbReference type="FunFam" id="3.40.50.410:FF:000029">
    <property type="entry name" value="Cochlin"/>
    <property type="match status" value="1"/>
</dbReference>
<evidence type="ECO:0000256" key="7">
    <source>
        <dbReference type="ARBA" id="ARBA00023157"/>
    </source>
</evidence>
<dbReference type="SUPFAM" id="SSF69848">
    <property type="entry name" value="LCCL domain"/>
    <property type="match status" value="1"/>
</dbReference>
<dbReference type="GO" id="GO:0007605">
    <property type="term" value="P:sensory perception of sound"/>
    <property type="evidence" value="ECO:0007669"/>
    <property type="project" value="UniProtKB-ARBA"/>
</dbReference>